<dbReference type="PANTHER" id="PTHR45753">
    <property type="entry name" value="ORNITHINE CARBAMOYLTRANSFERASE, MITOCHONDRIAL"/>
    <property type="match status" value="1"/>
</dbReference>
<dbReference type="NCBIfam" id="TIGR00658">
    <property type="entry name" value="orni_carb_tr"/>
    <property type="match status" value="1"/>
</dbReference>
<dbReference type="InterPro" id="IPR036901">
    <property type="entry name" value="Asp/Orn_carbamoylTrfase_sf"/>
</dbReference>
<dbReference type="GO" id="GO:0004585">
    <property type="term" value="F:ornithine carbamoyltransferase activity"/>
    <property type="evidence" value="ECO:0007669"/>
    <property type="project" value="UniProtKB-EC"/>
</dbReference>
<organism evidence="1 2">
    <name type="scientific">Aureococcus anophagefferens</name>
    <name type="common">Harmful bloom alga</name>
    <dbReference type="NCBI Taxonomy" id="44056"/>
    <lineage>
        <taxon>Eukaryota</taxon>
        <taxon>Sar</taxon>
        <taxon>Stramenopiles</taxon>
        <taxon>Ochrophyta</taxon>
        <taxon>Pelagophyceae</taxon>
        <taxon>Pelagomonadales</taxon>
        <taxon>Pelagomonadaceae</taxon>
        <taxon>Aureococcus</taxon>
    </lineage>
</organism>
<dbReference type="EMBL" id="JBBJCI010000293">
    <property type="protein sequence ID" value="KAK7235298.1"/>
    <property type="molecule type" value="Genomic_DNA"/>
</dbReference>
<dbReference type="GO" id="GO:0042450">
    <property type="term" value="P:L-arginine biosynthetic process via ornithine"/>
    <property type="evidence" value="ECO:0007669"/>
    <property type="project" value="TreeGrafter"/>
</dbReference>
<dbReference type="InterPro" id="IPR002292">
    <property type="entry name" value="Orn/put_carbamltrans"/>
</dbReference>
<name>A0ABR1FPX0_AURAN</name>
<dbReference type="PANTHER" id="PTHR45753:SF3">
    <property type="entry name" value="ORNITHINE TRANSCARBAMYLASE, MITOCHONDRIAL"/>
    <property type="match status" value="1"/>
</dbReference>
<keyword evidence="2" id="KW-1185">Reference proteome</keyword>
<dbReference type="InterPro" id="IPR006131">
    <property type="entry name" value="Asp_carbamoyltransf_Asp/Orn-bd"/>
</dbReference>
<dbReference type="InterPro" id="IPR006132">
    <property type="entry name" value="Asp/Orn_carbamoyltranf_P-bd"/>
</dbReference>
<dbReference type="Pfam" id="PF02729">
    <property type="entry name" value="OTCace_N"/>
    <property type="match status" value="1"/>
</dbReference>
<dbReference type="Gene3D" id="3.40.50.1370">
    <property type="entry name" value="Aspartate/ornithine carbamoyltransferase"/>
    <property type="match status" value="2"/>
</dbReference>
<dbReference type="KEGG" id="aaf:AURANDRAFT_33293"/>
<protein>
    <submittedName>
        <fullName evidence="1">Ornithine carbamoyltransferase</fullName>
    </submittedName>
</protein>
<comment type="caution">
    <text evidence="1">The sequence shown here is derived from an EMBL/GenBank/DDBJ whole genome shotgun (WGS) entry which is preliminary data.</text>
</comment>
<reference evidence="1 2" key="1">
    <citation type="submission" date="2024-03" db="EMBL/GenBank/DDBJ databases">
        <title>Aureococcus anophagefferens CCMP1851 and Kratosvirus quantuckense: Draft genome of a second virus-susceptible host strain in the model system.</title>
        <authorList>
            <person name="Chase E."/>
            <person name="Truchon A.R."/>
            <person name="Schepens W."/>
            <person name="Wilhelm S.W."/>
        </authorList>
    </citation>
    <scope>NUCLEOTIDE SEQUENCE [LARGE SCALE GENOMIC DNA]</scope>
    <source>
        <strain evidence="1 2">CCMP1851</strain>
    </source>
</reference>
<accession>A0ABR1FPX0</accession>
<evidence type="ECO:0000313" key="2">
    <source>
        <dbReference type="Proteomes" id="UP001363151"/>
    </source>
</evidence>
<gene>
    <name evidence="1" type="ORF">SO694_00068160</name>
</gene>
<dbReference type="PRINTS" id="PR00100">
    <property type="entry name" value="AOTCASE"/>
</dbReference>
<dbReference type="GO" id="GO:0016597">
    <property type="term" value="F:amino acid binding"/>
    <property type="evidence" value="ECO:0007669"/>
    <property type="project" value="InterPro"/>
</dbReference>
<dbReference type="Pfam" id="PF00185">
    <property type="entry name" value="OTCace"/>
    <property type="match status" value="1"/>
</dbReference>
<dbReference type="SUPFAM" id="SSF53671">
    <property type="entry name" value="Aspartate/ornithine carbamoyltransferase"/>
    <property type="match status" value="1"/>
</dbReference>
<proteinExistence type="predicted"/>
<dbReference type="GO" id="GO:0019240">
    <property type="term" value="P:citrulline biosynthetic process"/>
    <property type="evidence" value="ECO:0007669"/>
    <property type="project" value="TreeGrafter"/>
</dbReference>
<dbReference type="InterPro" id="IPR006130">
    <property type="entry name" value="Asp/Orn_carbamoylTrfase"/>
</dbReference>
<dbReference type="PRINTS" id="PR00102">
    <property type="entry name" value="OTCASE"/>
</dbReference>
<dbReference type="NCBIfam" id="NF001986">
    <property type="entry name" value="PRK00779.1"/>
    <property type="match status" value="1"/>
</dbReference>
<dbReference type="Proteomes" id="UP001363151">
    <property type="component" value="Unassembled WGS sequence"/>
</dbReference>
<evidence type="ECO:0000313" key="1">
    <source>
        <dbReference type="EMBL" id="KAK7235298.1"/>
    </source>
</evidence>
<sequence>MAVRHVTKISSLTRPEVAGVLRLALDMKARPEDYHDALKRKTLLMLFEKPSLRTRVSLEAGMTSLGGHGIAYMTGDSPIGVKESYEDTGAVLSRMADAVTARVKSRDQIAGLAANATIPIVNALDDYAHPMQMLADLQTIVEHKGGDAPDVERALGGKALAFVGDCCNNVTYDLMRAGALMGLDVRVAGPTGEGFDVEPSVLEECAALSAAPGGGAVTVCATAEEAVSGADVVYADSWMSYGIEGAARDSRLAALMPFQVTTDLMTQAAPDAIFMNCLPAVRGEEQTADVIDGPQSVVFDQAENRLHAQKALLVKLICKEL</sequence>